<sequence>MSLQLYFLTKFF</sequence>
<dbReference type="EMBL" id="DS268743">
    <property type="protein sequence ID" value="EFP00856.1"/>
    <property type="molecule type" value="Genomic_DNA"/>
</dbReference>
<protein>
    <submittedName>
        <fullName evidence="2">Uncharacterized protein</fullName>
    </submittedName>
</protein>
<dbReference type="Proteomes" id="UP000008281">
    <property type="component" value="Unassembled WGS sequence"/>
</dbReference>
<evidence type="ECO:0000313" key="2">
    <source>
        <dbReference type="EMBL" id="EFP00868.1"/>
    </source>
</evidence>
<evidence type="ECO:0000313" key="3">
    <source>
        <dbReference type="Proteomes" id="UP000008281"/>
    </source>
</evidence>
<accession>E3NJI5</accession>
<gene>
    <name evidence="2" type="ORF">CRE_08611</name>
    <name evidence="1" type="ORF">CRE_08612</name>
</gene>
<keyword evidence="3" id="KW-1185">Reference proteome</keyword>
<proteinExistence type="predicted"/>
<reference evidence="2" key="1">
    <citation type="submission" date="2007-07" db="EMBL/GenBank/DDBJ databases">
        <title>PCAP assembly of the Caenorhabditis remanei genome.</title>
        <authorList>
            <consortium name="The Caenorhabditis remanei Sequencing Consortium"/>
            <person name="Wilson R.K."/>
        </authorList>
    </citation>
    <scope>NUCLEOTIDE SEQUENCE [LARGE SCALE GENOMIC DNA]</scope>
    <source>
        <strain evidence="2">PB4641</strain>
    </source>
</reference>
<dbReference type="EMBL" id="DS268743">
    <property type="protein sequence ID" value="EFP00868.1"/>
    <property type="molecule type" value="Genomic_DNA"/>
</dbReference>
<name>E3NJI5_CAERE</name>
<dbReference type="InParanoid" id="E3NJI5"/>
<organism evidence="3">
    <name type="scientific">Caenorhabditis remanei</name>
    <name type="common">Caenorhabditis vulgaris</name>
    <dbReference type="NCBI Taxonomy" id="31234"/>
    <lineage>
        <taxon>Eukaryota</taxon>
        <taxon>Metazoa</taxon>
        <taxon>Ecdysozoa</taxon>
        <taxon>Nematoda</taxon>
        <taxon>Chromadorea</taxon>
        <taxon>Rhabditida</taxon>
        <taxon>Rhabditina</taxon>
        <taxon>Rhabditomorpha</taxon>
        <taxon>Rhabditoidea</taxon>
        <taxon>Rhabditidae</taxon>
        <taxon>Peloderinae</taxon>
        <taxon>Caenorhabditis</taxon>
    </lineage>
</organism>
<evidence type="ECO:0000313" key="1">
    <source>
        <dbReference type="EMBL" id="EFP00856.1"/>
    </source>
</evidence>